<dbReference type="Gene3D" id="3.30.450.20">
    <property type="entry name" value="PAS domain"/>
    <property type="match status" value="1"/>
</dbReference>
<dbReference type="GO" id="GO:0016787">
    <property type="term" value="F:hydrolase activity"/>
    <property type="evidence" value="ECO:0007669"/>
    <property type="project" value="UniProtKB-KW"/>
</dbReference>
<dbReference type="InterPro" id="IPR029151">
    <property type="entry name" value="Sensor-like_sf"/>
</dbReference>
<dbReference type="SMART" id="SM00062">
    <property type="entry name" value="PBPb"/>
    <property type="match status" value="1"/>
</dbReference>
<dbReference type="InterPro" id="IPR001638">
    <property type="entry name" value="Solute-binding_3/MltF_N"/>
</dbReference>
<dbReference type="SUPFAM" id="SSF109604">
    <property type="entry name" value="HD-domain/PDEase-like"/>
    <property type="match status" value="1"/>
</dbReference>
<evidence type="ECO:0000313" key="3">
    <source>
        <dbReference type="EMBL" id="ASP37438.1"/>
    </source>
</evidence>
<keyword evidence="4" id="KW-1185">Reference proteome</keyword>
<keyword evidence="3" id="KW-0378">Hydrolase</keyword>
<dbReference type="PANTHER" id="PTHR45228:SF5">
    <property type="entry name" value="CYCLIC DI-GMP PHOSPHODIESTERASE VC_1348-RELATED"/>
    <property type="match status" value="1"/>
</dbReference>
<dbReference type="AlphaFoldDB" id="A0A222FEK4"/>
<accession>A0A222FEK4</accession>
<dbReference type="Proteomes" id="UP000202440">
    <property type="component" value="Chromosome"/>
</dbReference>
<organism evidence="3 4">
    <name type="scientific">Bacterioplanes sanyensis</name>
    <dbReference type="NCBI Taxonomy" id="1249553"/>
    <lineage>
        <taxon>Bacteria</taxon>
        <taxon>Pseudomonadati</taxon>
        <taxon>Pseudomonadota</taxon>
        <taxon>Gammaproteobacteria</taxon>
        <taxon>Oceanospirillales</taxon>
        <taxon>Oceanospirillaceae</taxon>
        <taxon>Bacterioplanes</taxon>
    </lineage>
</organism>
<dbReference type="Gene3D" id="3.40.190.10">
    <property type="entry name" value="Periplasmic binding protein-like II"/>
    <property type="match status" value="2"/>
</dbReference>
<dbReference type="EMBL" id="CP022530">
    <property type="protein sequence ID" value="ASP37438.1"/>
    <property type="molecule type" value="Genomic_DNA"/>
</dbReference>
<dbReference type="InterPro" id="IPR052020">
    <property type="entry name" value="Cyclic_di-GMP/3'3'-cGAMP_PDE"/>
</dbReference>
<dbReference type="Gene3D" id="6.10.340.10">
    <property type="match status" value="1"/>
</dbReference>
<gene>
    <name evidence="3" type="ORF">CHH28_01530</name>
</gene>
<keyword evidence="1" id="KW-1133">Transmembrane helix</keyword>
<evidence type="ECO:0000259" key="2">
    <source>
        <dbReference type="SMART" id="SM00062"/>
    </source>
</evidence>
<sequence length="974" mass="111135">MTLRAGIRLTTVSVFFLVTLAVALIAISLQYYFGQRMARDVAQEHYLQASNSVVSQLSNMEKQGANTIRLISQLPALLDSDQELTIRQYFKRVLQQNPAFYGVYIGRDDGYFYELINLETSESARATLNAHPSDRWVEMRVRQVDGERTRQLQYYDSAFNLRWQHSELSDYDPRQRPWYREAQQRQTLYQTEPYLFAQLQAPGMTLSQVLPDQQSVVGIDLLLTTLSDFLQTQGFGTHSGHAYIFQQSGDLIASSQHGPATLSSYLPTLVLTDEEQRWLQQQDTLRVSNELNWPPMDFALEGQPRGYSIDLLHMIAQITGMEMTFVNGLSWEQLVERFQNNELDILHSVFLTDANRHWGLASTAYATLPFALAAKQDGVSLSQLAGRSLAIPAGWSVIPIVQQQFPDIQIRQAESTLEAMQWVQQGLADAALDNAVVLRTLKSSYYLNDIKISNHIGLTVNESLEQLVMLVQPENTQLQRILNKAIAAIPEQHLQTLKSRWLDPYNAHPASSNRVPPAMLEAQAQVSQHALVPLQHNGKPYYAYVRTLENPANSQHRYFGVLVPQAVVDGPFMQQVKISIAISAAILALILPLSWAFAYPIVRPVRELAAENDKIRMHRESHVKHVPSRILELDQLSESIVQMVQTIKQQEQSQRDLLDAFIQLIADAIDQKSPYTGGHCARVPELALLLVKAADDSQDDAFKDFSVEGRDAWRELRIAAWLHDCGKVTTPEYVVDKATKLETIHNRIHEIRTRFEVLWRDAEITRLRQTLANPEQQSLWQQQCDEKQQQLKDDFEFIASCNIGGEYQDDAKQQQRLQQLADTTWQRHFDDRLGLSIAEIKRFAGPAADLPVTEPLLKDGPEHIIEREHDLSYMESLGIQIEAPEYLYNRGELHNLMISRGTLTPEERFKINEHIIATIRMLEALPFPPSWHPFRATPPPTTKKWTVVVTHASCRRNNCRYQNVCWPLLTCSKP</sequence>
<feature type="domain" description="Solute-binding protein family 3/N-terminal" evidence="2">
    <location>
        <begin position="284"/>
        <end position="504"/>
    </location>
</feature>
<feature type="transmembrane region" description="Helical" evidence="1">
    <location>
        <begin position="12"/>
        <end position="33"/>
    </location>
</feature>
<protein>
    <submittedName>
        <fullName evidence="3">Phosphohydrolase</fullName>
    </submittedName>
</protein>
<dbReference type="Pfam" id="PF13487">
    <property type="entry name" value="HD_5"/>
    <property type="match status" value="1"/>
</dbReference>
<evidence type="ECO:0000256" key="1">
    <source>
        <dbReference type="SAM" id="Phobius"/>
    </source>
</evidence>
<evidence type="ECO:0000313" key="4">
    <source>
        <dbReference type="Proteomes" id="UP000202440"/>
    </source>
</evidence>
<dbReference type="CDD" id="cd00077">
    <property type="entry name" value="HDc"/>
    <property type="match status" value="1"/>
</dbReference>
<keyword evidence="1" id="KW-0472">Membrane</keyword>
<dbReference type="Pfam" id="PF00497">
    <property type="entry name" value="SBP_bac_3"/>
    <property type="match status" value="1"/>
</dbReference>
<dbReference type="KEGG" id="bsan:CHH28_01530"/>
<dbReference type="OrthoDB" id="9764808at2"/>
<dbReference type="SUPFAM" id="SSF53850">
    <property type="entry name" value="Periplasmic binding protein-like II"/>
    <property type="match status" value="1"/>
</dbReference>
<dbReference type="PANTHER" id="PTHR45228">
    <property type="entry name" value="CYCLIC DI-GMP PHOSPHODIESTERASE TM_0186-RELATED"/>
    <property type="match status" value="1"/>
</dbReference>
<dbReference type="InterPro" id="IPR003607">
    <property type="entry name" value="HD/PDEase_dom"/>
</dbReference>
<dbReference type="CDD" id="cd01007">
    <property type="entry name" value="PBP2_BvgS_HisK_like"/>
    <property type="match status" value="1"/>
</dbReference>
<name>A0A222FEK4_9GAMM</name>
<reference evidence="3 4" key="1">
    <citation type="submission" date="2017-07" db="EMBL/GenBank/DDBJ databases">
        <title>Annotated genome sequence of Bacterioplanes sanyensis isolated from Red Sea.</title>
        <authorList>
            <person name="Rehman Z.U."/>
        </authorList>
    </citation>
    <scope>NUCLEOTIDE SEQUENCE [LARGE SCALE GENOMIC DNA]</scope>
    <source>
        <strain evidence="3 4">NV9</strain>
    </source>
</reference>
<keyword evidence="1" id="KW-0812">Transmembrane</keyword>
<proteinExistence type="predicted"/>
<dbReference type="SUPFAM" id="SSF103190">
    <property type="entry name" value="Sensory domain-like"/>
    <property type="match status" value="1"/>
</dbReference>
<dbReference type="Gene3D" id="1.10.3210.10">
    <property type="entry name" value="Hypothetical protein af1432"/>
    <property type="match status" value="1"/>
</dbReference>